<accession>A0A1G6WQR7</accession>
<keyword evidence="7" id="KW-0547">Nucleotide-binding</keyword>
<feature type="domain" description="ABC transporter" evidence="16">
    <location>
        <begin position="8"/>
        <end position="241"/>
    </location>
</feature>
<evidence type="ECO:0000256" key="10">
    <source>
        <dbReference type="ARBA" id="ARBA00023136"/>
    </source>
</evidence>
<dbReference type="PROSITE" id="PS00211">
    <property type="entry name" value="ABC_TRANSPORTER_1"/>
    <property type="match status" value="1"/>
</dbReference>
<keyword evidence="6" id="KW-0997">Cell inner membrane</keyword>
<keyword evidence="4" id="KW-0813">Transport</keyword>
<proteinExistence type="inferred from homology"/>
<evidence type="ECO:0000256" key="11">
    <source>
        <dbReference type="ARBA" id="ARBA00037530"/>
    </source>
</evidence>
<dbReference type="GO" id="GO:0005886">
    <property type="term" value="C:plasma membrane"/>
    <property type="evidence" value="ECO:0007669"/>
    <property type="project" value="UniProtKB-SubCell"/>
</dbReference>
<evidence type="ECO:0000256" key="15">
    <source>
        <dbReference type="ARBA" id="ARBA00047640"/>
    </source>
</evidence>
<dbReference type="PANTHER" id="PTHR43776:SF15">
    <property type="entry name" value="GLUTATHIONE IMPORT ATP-BINDING PROTEIN GSIA"/>
    <property type="match status" value="1"/>
</dbReference>
<reference evidence="17 18" key="1">
    <citation type="submission" date="2016-10" db="EMBL/GenBank/DDBJ databases">
        <authorList>
            <person name="de Groot N.N."/>
        </authorList>
    </citation>
    <scope>NUCLEOTIDE SEQUENCE [LARGE SCALE GENOMIC DNA]</scope>
    <source>
        <strain evidence="17 18">DSM 22220</strain>
    </source>
</reference>
<evidence type="ECO:0000259" key="16">
    <source>
        <dbReference type="PROSITE" id="PS50893"/>
    </source>
</evidence>
<dbReference type="Pfam" id="PF00005">
    <property type="entry name" value="ABC_tran"/>
    <property type="match status" value="1"/>
</dbReference>
<dbReference type="AlphaFoldDB" id="A0A1G6WQR7"/>
<protein>
    <recommendedName>
        <fullName evidence="14">Glutathione import ATP-binding protein GsiA</fullName>
        <ecNumber evidence="13">7.4.2.10</ecNumber>
    </recommendedName>
</protein>
<keyword evidence="5" id="KW-1003">Cell membrane</keyword>
<evidence type="ECO:0000256" key="13">
    <source>
        <dbReference type="ARBA" id="ARBA00039050"/>
    </source>
</evidence>
<dbReference type="CDD" id="cd03257">
    <property type="entry name" value="ABC_NikE_OppD_transporters"/>
    <property type="match status" value="1"/>
</dbReference>
<comment type="catalytic activity">
    <reaction evidence="15">
        <text>glutathione(out) + ATP + H2O = glutathione(in) + ADP + phosphate + H(+)</text>
        <dbReference type="Rhea" id="RHEA:29791"/>
        <dbReference type="ChEBI" id="CHEBI:15377"/>
        <dbReference type="ChEBI" id="CHEBI:15378"/>
        <dbReference type="ChEBI" id="CHEBI:30616"/>
        <dbReference type="ChEBI" id="CHEBI:43474"/>
        <dbReference type="ChEBI" id="CHEBI:57925"/>
        <dbReference type="ChEBI" id="CHEBI:456216"/>
        <dbReference type="EC" id="7.4.2.10"/>
    </reaction>
</comment>
<sequence length="255" mass="27735">MGWNMSAIVLKDLNISYGTTRVVHDVTLDVAEGESFALVGESGSGKSTILKAIAGLAPDWTGEITVLGQPRGHRVDRGFATTCQMVFQDPYGSLHPRRTVDAVLSEPLEVHGLGNRAARVVEMLAAVGLDQRFRFRFPHQLSGGQRQRVAIARALMLEPKVMLLDEPTSALDVSVQAEILNLLKKLRREQGLTYLMVTHNLPVVGFMCDRMALMNKGRVVEIAPATALHDGSFTDPYSRALYAASGGNPAREAQA</sequence>
<dbReference type="SUPFAM" id="SSF52540">
    <property type="entry name" value="P-loop containing nucleoside triphosphate hydrolases"/>
    <property type="match status" value="1"/>
</dbReference>
<dbReference type="GO" id="GO:0016887">
    <property type="term" value="F:ATP hydrolysis activity"/>
    <property type="evidence" value="ECO:0007669"/>
    <property type="project" value="InterPro"/>
</dbReference>
<comment type="subcellular location">
    <subcellularLocation>
        <location evidence="2">Cell inner membrane</location>
    </subcellularLocation>
    <subcellularLocation>
        <location evidence="1">Membrane</location>
        <topology evidence="1">Peripheral membrane protein</topology>
    </subcellularLocation>
</comment>
<dbReference type="EMBL" id="FNAH01000002">
    <property type="protein sequence ID" value="SDD68129.1"/>
    <property type="molecule type" value="Genomic_DNA"/>
</dbReference>
<evidence type="ECO:0000256" key="8">
    <source>
        <dbReference type="ARBA" id="ARBA00022840"/>
    </source>
</evidence>
<evidence type="ECO:0000256" key="6">
    <source>
        <dbReference type="ARBA" id="ARBA00022519"/>
    </source>
</evidence>
<comment type="subunit">
    <text evidence="3">The complex is composed of two ATP-binding proteins (GsiA), two transmembrane proteins (GsiC and GsiD) and a solute-binding protein (GsiB).</text>
</comment>
<evidence type="ECO:0000256" key="14">
    <source>
        <dbReference type="ARBA" id="ARBA00041187"/>
    </source>
</evidence>
<dbReference type="PROSITE" id="PS50893">
    <property type="entry name" value="ABC_TRANSPORTER_2"/>
    <property type="match status" value="1"/>
</dbReference>
<name>A0A1G6WQR7_9RHOB</name>
<evidence type="ECO:0000256" key="2">
    <source>
        <dbReference type="ARBA" id="ARBA00004533"/>
    </source>
</evidence>
<evidence type="ECO:0000256" key="3">
    <source>
        <dbReference type="ARBA" id="ARBA00011469"/>
    </source>
</evidence>
<dbReference type="InterPro" id="IPR050319">
    <property type="entry name" value="ABC_transp_ATP-bind"/>
</dbReference>
<dbReference type="Proteomes" id="UP000199344">
    <property type="component" value="Unassembled WGS sequence"/>
</dbReference>
<evidence type="ECO:0000256" key="7">
    <source>
        <dbReference type="ARBA" id="ARBA00022741"/>
    </source>
</evidence>
<dbReference type="InterPro" id="IPR003593">
    <property type="entry name" value="AAA+_ATPase"/>
</dbReference>
<gene>
    <name evidence="17" type="ORF">SAMN05421538_102197</name>
</gene>
<evidence type="ECO:0000313" key="17">
    <source>
        <dbReference type="EMBL" id="SDD68129.1"/>
    </source>
</evidence>
<dbReference type="SMART" id="SM00382">
    <property type="entry name" value="AAA"/>
    <property type="match status" value="1"/>
</dbReference>
<keyword evidence="10" id="KW-0472">Membrane</keyword>
<dbReference type="InterPro" id="IPR017871">
    <property type="entry name" value="ABC_transporter-like_CS"/>
</dbReference>
<evidence type="ECO:0000256" key="5">
    <source>
        <dbReference type="ARBA" id="ARBA00022475"/>
    </source>
</evidence>
<dbReference type="InterPro" id="IPR003439">
    <property type="entry name" value="ABC_transporter-like_ATP-bd"/>
</dbReference>
<evidence type="ECO:0000313" key="18">
    <source>
        <dbReference type="Proteomes" id="UP000199344"/>
    </source>
</evidence>
<keyword evidence="9" id="KW-1278">Translocase</keyword>
<dbReference type="GO" id="GO:0005524">
    <property type="term" value="F:ATP binding"/>
    <property type="evidence" value="ECO:0007669"/>
    <property type="project" value="UniProtKB-KW"/>
</dbReference>
<comment type="similarity">
    <text evidence="12">Belongs to the ABC transporter superfamily. Glutathione importer (TC 3.A.1.5.11) family.</text>
</comment>
<dbReference type="GO" id="GO:0055085">
    <property type="term" value="P:transmembrane transport"/>
    <property type="evidence" value="ECO:0007669"/>
    <property type="project" value="UniProtKB-ARBA"/>
</dbReference>
<organism evidence="17 18">
    <name type="scientific">Paracoccus isoporae</name>
    <dbReference type="NCBI Taxonomy" id="591205"/>
    <lineage>
        <taxon>Bacteria</taxon>
        <taxon>Pseudomonadati</taxon>
        <taxon>Pseudomonadota</taxon>
        <taxon>Alphaproteobacteria</taxon>
        <taxon>Rhodobacterales</taxon>
        <taxon>Paracoccaceae</taxon>
        <taxon>Paracoccus</taxon>
    </lineage>
</organism>
<dbReference type="InterPro" id="IPR027417">
    <property type="entry name" value="P-loop_NTPase"/>
</dbReference>
<evidence type="ECO:0000256" key="1">
    <source>
        <dbReference type="ARBA" id="ARBA00004170"/>
    </source>
</evidence>
<dbReference type="PANTHER" id="PTHR43776">
    <property type="entry name" value="TRANSPORT ATP-BINDING PROTEIN"/>
    <property type="match status" value="1"/>
</dbReference>
<dbReference type="Gene3D" id="3.40.50.300">
    <property type="entry name" value="P-loop containing nucleotide triphosphate hydrolases"/>
    <property type="match status" value="1"/>
</dbReference>
<comment type="function">
    <text evidence="11">Part of the ABC transporter complex GsiABCD involved in glutathione import. Responsible for energy coupling to the transport system.</text>
</comment>
<evidence type="ECO:0000256" key="4">
    <source>
        <dbReference type="ARBA" id="ARBA00022448"/>
    </source>
</evidence>
<keyword evidence="8" id="KW-0067">ATP-binding</keyword>
<evidence type="ECO:0000256" key="9">
    <source>
        <dbReference type="ARBA" id="ARBA00022967"/>
    </source>
</evidence>
<dbReference type="EC" id="7.4.2.10" evidence="13"/>
<dbReference type="STRING" id="591205.SAMN05421538_102197"/>
<evidence type="ECO:0000256" key="12">
    <source>
        <dbReference type="ARBA" id="ARBA00038416"/>
    </source>
</evidence>
<keyword evidence="18" id="KW-1185">Reference proteome</keyword>